<dbReference type="PANTHER" id="PTHR23278:SF19">
    <property type="entry name" value="OBSCURIN"/>
    <property type="match status" value="1"/>
</dbReference>
<evidence type="ECO:0000313" key="3">
    <source>
        <dbReference type="EMBL" id="CAL1262910.1"/>
    </source>
</evidence>
<feature type="domain" description="Ig-like" evidence="2">
    <location>
        <begin position="31"/>
        <end position="146"/>
    </location>
</feature>
<evidence type="ECO:0000313" key="4">
    <source>
        <dbReference type="Proteomes" id="UP001497382"/>
    </source>
</evidence>
<dbReference type="InterPro" id="IPR003598">
    <property type="entry name" value="Ig_sub2"/>
</dbReference>
<reference evidence="3 4" key="1">
    <citation type="submission" date="2024-04" db="EMBL/GenBank/DDBJ databases">
        <authorList>
            <person name="Rising A."/>
            <person name="Reimegard J."/>
            <person name="Sonavane S."/>
            <person name="Akerstrom W."/>
            <person name="Nylinder S."/>
            <person name="Hedman E."/>
            <person name="Kallberg Y."/>
        </authorList>
    </citation>
    <scope>NUCLEOTIDE SEQUENCE [LARGE SCALE GENOMIC DNA]</scope>
</reference>
<dbReference type="Pfam" id="PF13927">
    <property type="entry name" value="Ig_3"/>
    <property type="match status" value="1"/>
</dbReference>
<dbReference type="InterPro" id="IPR007110">
    <property type="entry name" value="Ig-like_dom"/>
</dbReference>
<proteinExistence type="predicted"/>
<dbReference type="SUPFAM" id="SSF48726">
    <property type="entry name" value="Immunoglobulin"/>
    <property type="match status" value="2"/>
</dbReference>
<keyword evidence="4" id="KW-1185">Reference proteome</keyword>
<name>A0AAV1YVE4_9ARAC</name>
<keyword evidence="1" id="KW-0732">Signal</keyword>
<feature type="signal peptide" evidence="1">
    <location>
        <begin position="1"/>
        <end position="20"/>
    </location>
</feature>
<protein>
    <recommendedName>
        <fullName evidence="2">Ig-like domain-containing protein</fullName>
    </recommendedName>
</protein>
<sequence length="307" mass="34035">MTEEIKTVCLLLLIVHCALAQEVYHTENEDPIFEDTETPVPYKTVSGGPMNLPCDIQSTIPDDEVYLVLWYKDEIAMPIYSLDARRGKLGQARHASSEELTGRSFFSAKEHPAVLQIDRISPDDEGIYRCRVDFKKARTRHSAILVTVLVPPGIPIIKDINGEVLSGIIGPYNEGESLHLICETEGGKPVPTLWWYNGPSEVIDESYDIMSSLIIRNELVISRLQRRDLMATLTCQAKNNDISPPVQSSVILDMNSQLVITSQESNGTLFMTTLSTSEVDAHGVGKHSNTCELSTGWMADNSTLTPT</sequence>
<feature type="chain" id="PRO_5043505876" description="Ig-like domain-containing protein" evidence="1">
    <location>
        <begin position="21"/>
        <end position="307"/>
    </location>
</feature>
<comment type="caution">
    <text evidence="3">The sequence shown here is derived from an EMBL/GenBank/DDBJ whole genome shotgun (WGS) entry which is preliminary data.</text>
</comment>
<dbReference type="AlphaFoldDB" id="A0AAV1YVE4"/>
<dbReference type="InterPro" id="IPR013106">
    <property type="entry name" value="Ig_V-set"/>
</dbReference>
<dbReference type="EMBL" id="CAXIEN010000007">
    <property type="protein sequence ID" value="CAL1262910.1"/>
    <property type="molecule type" value="Genomic_DNA"/>
</dbReference>
<dbReference type="InterPro" id="IPR036179">
    <property type="entry name" value="Ig-like_dom_sf"/>
</dbReference>
<dbReference type="SMART" id="SM00408">
    <property type="entry name" value="IGc2"/>
    <property type="match status" value="2"/>
</dbReference>
<accession>A0AAV1YVE4</accession>
<evidence type="ECO:0000259" key="2">
    <source>
        <dbReference type="PROSITE" id="PS50835"/>
    </source>
</evidence>
<dbReference type="InterPro" id="IPR013783">
    <property type="entry name" value="Ig-like_fold"/>
</dbReference>
<dbReference type="SMART" id="SM00409">
    <property type="entry name" value="IG"/>
    <property type="match status" value="2"/>
</dbReference>
<evidence type="ECO:0000256" key="1">
    <source>
        <dbReference type="SAM" id="SignalP"/>
    </source>
</evidence>
<dbReference type="PROSITE" id="PS50835">
    <property type="entry name" value="IG_LIKE"/>
    <property type="match status" value="2"/>
</dbReference>
<feature type="domain" description="Ig-like" evidence="2">
    <location>
        <begin position="152"/>
        <end position="251"/>
    </location>
</feature>
<organism evidence="3 4">
    <name type="scientific">Larinioides sclopetarius</name>
    <dbReference type="NCBI Taxonomy" id="280406"/>
    <lineage>
        <taxon>Eukaryota</taxon>
        <taxon>Metazoa</taxon>
        <taxon>Ecdysozoa</taxon>
        <taxon>Arthropoda</taxon>
        <taxon>Chelicerata</taxon>
        <taxon>Arachnida</taxon>
        <taxon>Araneae</taxon>
        <taxon>Araneomorphae</taxon>
        <taxon>Entelegynae</taxon>
        <taxon>Araneoidea</taxon>
        <taxon>Araneidae</taxon>
        <taxon>Larinioides</taxon>
    </lineage>
</organism>
<dbReference type="Proteomes" id="UP001497382">
    <property type="component" value="Unassembled WGS sequence"/>
</dbReference>
<gene>
    <name evidence="3" type="ORF">LARSCL_LOCUS1268</name>
</gene>
<dbReference type="PANTHER" id="PTHR23278">
    <property type="entry name" value="SIDESTEP PROTEIN"/>
    <property type="match status" value="1"/>
</dbReference>
<dbReference type="Gene3D" id="2.60.40.10">
    <property type="entry name" value="Immunoglobulins"/>
    <property type="match status" value="2"/>
</dbReference>
<dbReference type="Pfam" id="PF07686">
    <property type="entry name" value="V-set"/>
    <property type="match status" value="1"/>
</dbReference>
<dbReference type="InterPro" id="IPR003599">
    <property type="entry name" value="Ig_sub"/>
</dbReference>